<keyword evidence="3" id="KW-1185">Reference proteome</keyword>
<dbReference type="AlphaFoldDB" id="A0A9X9X3X7"/>
<keyword evidence="1" id="KW-0472">Membrane</keyword>
<dbReference type="RefSeq" id="WP_211864531.1">
    <property type="nucleotide sequence ID" value="NZ_JAAEDM010000114.1"/>
</dbReference>
<keyword evidence="1" id="KW-1133">Transmembrane helix</keyword>
<evidence type="ECO:0000256" key="1">
    <source>
        <dbReference type="SAM" id="Phobius"/>
    </source>
</evidence>
<dbReference type="Proteomes" id="UP001138751">
    <property type="component" value="Unassembled WGS sequence"/>
</dbReference>
<evidence type="ECO:0000313" key="3">
    <source>
        <dbReference type="Proteomes" id="UP001138751"/>
    </source>
</evidence>
<feature type="non-terminal residue" evidence="2">
    <location>
        <position position="343"/>
    </location>
</feature>
<dbReference type="EMBL" id="JAAEDM010000114">
    <property type="protein sequence ID" value="MBR0674106.1"/>
    <property type="molecule type" value="Genomic_DNA"/>
</dbReference>
<sequence>MQGIGQSNGEGASGGRGLAERLGRLAALCLLPLMVTLAGLALVLERRAEDEAGQRLVTAARNAAHAADAEIESRRLALQAFGSAIDGTRGLADLPAADAAARRLAQAIAAPVGVLDRGLGLLVDTSQPFGTPLASTPAVAAGLWAIETGRAMVSDVLPGPGGTTTSPLLLLPLIRDGRTEAVLSVALSSERLAGVIGPGQAVLLDSRGRTVAVQGGRDADLPDWPVLTATPQGVPQESVGAAGSGLRFALAYLHEAPEWRVVAWEPVGAAASGLRWLVVWLVAAVVLAMVGAMLALRGTRRALLVPLAALVRHAQATAEALHTDSPVPALPAMRAPAEVAALG</sequence>
<keyword evidence="1" id="KW-0812">Transmembrane</keyword>
<comment type="caution">
    <text evidence="2">The sequence shown here is derived from an EMBL/GenBank/DDBJ whole genome shotgun (WGS) entry which is preliminary data.</text>
</comment>
<evidence type="ECO:0000313" key="2">
    <source>
        <dbReference type="EMBL" id="MBR0674106.1"/>
    </source>
</evidence>
<gene>
    <name evidence="2" type="ORF">GXW76_23245</name>
</gene>
<name>A0A9X9X3X7_9PROT</name>
<feature type="transmembrane region" description="Helical" evidence="1">
    <location>
        <begin position="25"/>
        <end position="44"/>
    </location>
</feature>
<feature type="transmembrane region" description="Helical" evidence="1">
    <location>
        <begin position="276"/>
        <end position="296"/>
    </location>
</feature>
<proteinExistence type="predicted"/>
<reference evidence="2" key="1">
    <citation type="submission" date="2020-01" db="EMBL/GenBank/DDBJ databases">
        <authorList>
            <person name="Rat A."/>
        </authorList>
    </citation>
    <scope>NUCLEOTIDE SEQUENCE</scope>
    <source>
        <strain evidence="2">LMG 31231</strain>
    </source>
</reference>
<protein>
    <submittedName>
        <fullName evidence="2">Uncharacterized protein</fullName>
    </submittedName>
</protein>
<accession>A0A9X9X3X7</accession>
<organism evidence="2 3">
    <name type="scientific">Neoroseomonas soli</name>
    <dbReference type="NCBI Taxonomy" id="1081025"/>
    <lineage>
        <taxon>Bacteria</taxon>
        <taxon>Pseudomonadati</taxon>
        <taxon>Pseudomonadota</taxon>
        <taxon>Alphaproteobacteria</taxon>
        <taxon>Acetobacterales</taxon>
        <taxon>Acetobacteraceae</taxon>
        <taxon>Neoroseomonas</taxon>
    </lineage>
</organism>
<reference evidence="2" key="2">
    <citation type="journal article" date="2021" name="Syst. Appl. Microbiol.">
        <title>Roseomonas hellenica sp. nov., isolated from roots of wild-growing Alkanna tinctoria.</title>
        <authorList>
            <person name="Rat A."/>
            <person name="Naranjo H.D."/>
            <person name="Lebbe L."/>
            <person name="Cnockaert M."/>
            <person name="Krigas N."/>
            <person name="Grigoriadou K."/>
            <person name="Maloupa E."/>
            <person name="Willems A."/>
        </authorList>
    </citation>
    <scope>NUCLEOTIDE SEQUENCE</scope>
    <source>
        <strain evidence="2">LMG 31231</strain>
    </source>
</reference>